<accession>A0A1E1VZW2</accession>
<dbReference type="OrthoDB" id="3626597at2759"/>
<keyword evidence="16" id="KW-1133">Transmembrane helix</keyword>
<comment type="similarity">
    <text evidence="3 15">Belongs to the peptidase M14 family.</text>
</comment>
<evidence type="ECO:0000256" key="11">
    <source>
        <dbReference type="ARBA" id="ARBA00023049"/>
    </source>
</evidence>
<keyword evidence="4" id="KW-0964">Secreted</keyword>
<feature type="domain" description="Peptidase M14" evidence="18">
    <location>
        <begin position="117"/>
        <end position="426"/>
    </location>
</feature>
<dbReference type="Pfam" id="PF02244">
    <property type="entry name" value="Propep_M14"/>
    <property type="match status" value="1"/>
</dbReference>
<dbReference type="FunFam" id="3.30.70.340:FF:000002">
    <property type="entry name" value="Carboxypeptidase A"/>
    <property type="match status" value="1"/>
</dbReference>
<keyword evidence="12" id="KW-1015">Disulfide bond</keyword>
<keyword evidence="8 17" id="KW-0732">Signal</keyword>
<dbReference type="InterPro" id="IPR057247">
    <property type="entry name" value="CARBOXYPEPT_ZN_2"/>
</dbReference>
<proteinExistence type="inferred from homology"/>
<feature type="active site" description="Proton donor/acceptor" evidence="15">
    <location>
        <position position="392"/>
    </location>
</feature>
<dbReference type="Gene3D" id="3.40.630.10">
    <property type="entry name" value="Zn peptidases"/>
    <property type="match status" value="1"/>
</dbReference>
<dbReference type="InterPro" id="IPR003146">
    <property type="entry name" value="M14A_act_pep"/>
</dbReference>
<evidence type="ECO:0000256" key="3">
    <source>
        <dbReference type="ARBA" id="ARBA00005988"/>
    </source>
</evidence>
<protein>
    <recommendedName>
        <fullName evidence="14">Zinc carboxypeptidase A 1</fullName>
    </recommendedName>
</protein>
<reference evidence="19" key="1">
    <citation type="submission" date="2015-09" db="EMBL/GenBank/DDBJ databases">
        <title>De novo assembly of Pectinophora gossypiella (Pink Bollworm) gut transcriptome.</title>
        <authorList>
            <person name="Tassone E.E."/>
        </authorList>
    </citation>
    <scope>NUCLEOTIDE SEQUENCE</scope>
</reference>
<evidence type="ECO:0000256" key="7">
    <source>
        <dbReference type="ARBA" id="ARBA00022723"/>
    </source>
</evidence>
<evidence type="ECO:0000256" key="15">
    <source>
        <dbReference type="PROSITE-ProRule" id="PRU01379"/>
    </source>
</evidence>
<comment type="cofactor">
    <cofactor evidence="1">
        <name>Zn(2+)</name>
        <dbReference type="ChEBI" id="CHEBI:29105"/>
    </cofactor>
</comment>
<keyword evidence="9" id="KW-0378">Hydrolase</keyword>
<dbReference type="GO" id="GO:0008270">
    <property type="term" value="F:zinc ion binding"/>
    <property type="evidence" value="ECO:0007669"/>
    <property type="project" value="InterPro"/>
</dbReference>
<evidence type="ECO:0000256" key="6">
    <source>
        <dbReference type="ARBA" id="ARBA00022670"/>
    </source>
</evidence>
<dbReference type="PROSITE" id="PS00133">
    <property type="entry name" value="CARBOXYPEPT_ZN_2"/>
    <property type="match status" value="1"/>
</dbReference>
<evidence type="ECO:0000256" key="10">
    <source>
        <dbReference type="ARBA" id="ARBA00022833"/>
    </source>
</evidence>
<evidence type="ECO:0000313" key="19">
    <source>
        <dbReference type="EMBL" id="JAT80263.1"/>
    </source>
</evidence>
<evidence type="ECO:0000256" key="13">
    <source>
        <dbReference type="ARBA" id="ARBA00057299"/>
    </source>
</evidence>
<dbReference type="InterPro" id="IPR036990">
    <property type="entry name" value="M14A-like_propep"/>
</dbReference>
<dbReference type="CDD" id="cd03860">
    <property type="entry name" value="M14_CP_A-B_like"/>
    <property type="match status" value="1"/>
</dbReference>
<feature type="transmembrane region" description="Helical" evidence="16">
    <location>
        <begin position="429"/>
        <end position="454"/>
    </location>
</feature>
<evidence type="ECO:0000256" key="8">
    <source>
        <dbReference type="ARBA" id="ARBA00022729"/>
    </source>
</evidence>
<dbReference type="PANTHER" id="PTHR11705">
    <property type="entry name" value="PROTEASE FAMILY M14 CARBOXYPEPTIDASE A,B"/>
    <property type="match status" value="1"/>
</dbReference>
<evidence type="ECO:0000256" key="17">
    <source>
        <dbReference type="SAM" id="SignalP"/>
    </source>
</evidence>
<keyword evidence="6" id="KW-0645">Protease</keyword>
<dbReference type="AlphaFoldDB" id="A0A1E1VZW2"/>
<dbReference type="Pfam" id="PF00246">
    <property type="entry name" value="Peptidase_M14"/>
    <property type="match status" value="1"/>
</dbReference>
<keyword evidence="5" id="KW-0121">Carboxypeptidase</keyword>
<evidence type="ECO:0000256" key="2">
    <source>
        <dbReference type="ARBA" id="ARBA00004613"/>
    </source>
</evidence>
<evidence type="ECO:0000256" key="12">
    <source>
        <dbReference type="ARBA" id="ARBA00023157"/>
    </source>
</evidence>
<evidence type="ECO:0000256" key="5">
    <source>
        <dbReference type="ARBA" id="ARBA00022645"/>
    </source>
</evidence>
<dbReference type="SMART" id="SM00631">
    <property type="entry name" value="Zn_pept"/>
    <property type="match status" value="1"/>
</dbReference>
<dbReference type="SUPFAM" id="SSF53187">
    <property type="entry name" value="Zn-dependent exopeptidases"/>
    <property type="match status" value="1"/>
</dbReference>
<evidence type="ECO:0000259" key="18">
    <source>
        <dbReference type="PROSITE" id="PS52035"/>
    </source>
</evidence>
<dbReference type="PANTHER" id="PTHR11705:SF153">
    <property type="entry name" value="ZINC CARBOXYPEPTIDASE A 1-LIKE PROTEIN"/>
    <property type="match status" value="1"/>
</dbReference>
<comment type="function">
    <text evidence="13">Involved in the digestion of the blood meal.</text>
</comment>
<keyword evidence="16" id="KW-0812">Transmembrane</keyword>
<name>A0A1E1VZW2_PECGO</name>
<evidence type="ECO:0000256" key="14">
    <source>
        <dbReference type="ARBA" id="ARBA00069039"/>
    </source>
</evidence>
<keyword evidence="11" id="KW-0482">Metalloprotease</keyword>
<evidence type="ECO:0000256" key="16">
    <source>
        <dbReference type="SAM" id="Phobius"/>
    </source>
</evidence>
<dbReference type="Gene3D" id="3.30.70.340">
    <property type="entry name" value="Metallocarboxypeptidase-like"/>
    <property type="match status" value="1"/>
</dbReference>
<sequence>MILKLICVVFALIVVSNAISYENYKVYKVVPTSEQQVQILTDLRKSGFEFWNDIISVGSDARIMVPPENNEEFVKYSASVGLNVTLTISDVQKLIDAQLKPAANTDRASLGSFTWNSYHNLAEIHAWLDELQEMYPNVVETVTIGHSLEGRAIKGVIIDFQSEREGNPLTGMIEGGIHAREWISPATVTWIIKEFLTSTDADVRFLAETFVWHIFPVANPDGYVHTFTNDRMWRKNRNPANFVSCSSNNDLGNGIDLNRNFDFLWMTTGASQNPCDQTYAGPSAASELEAQAISNYVLQLKRDSNLLYYFAFHSYSQMILIPYSHVSGLDVLEVDNYGDLYEIAIRGAQKLTEKHGTAYTVGTSAEILYEVSGSSFDWVKGIAEVPIVYLFELRDIGEFGFLLPAEQIIPNSEEIVACLVEMDKTTRAIGYYSGASSVLASALTFAVAGVLFALQ</sequence>
<evidence type="ECO:0000256" key="9">
    <source>
        <dbReference type="ARBA" id="ARBA00022801"/>
    </source>
</evidence>
<evidence type="ECO:0000256" key="1">
    <source>
        <dbReference type="ARBA" id="ARBA00001947"/>
    </source>
</evidence>
<dbReference type="InterPro" id="IPR000834">
    <property type="entry name" value="Peptidase_M14"/>
</dbReference>
<feature type="chain" id="PRO_5009115065" description="Zinc carboxypeptidase A 1" evidence="17">
    <location>
        <begin position="19"/>
        <end position="455"/>
    </location>
</feature>
<dbReference type="GO" id="GO:0006508">
    <property type="term" value="P:proteolysis"/>
    <property type="evidence" value="ECO:0007669"/>
    <property type="project" value="UniProtKB-KW"/>
</dbReference>
<keyword evidence="10" id="KW-0862">Zinc</keyword>
<dbReference type="PROSITE" id="PS52035">
    <property type="entry name" value="PEPTIDASE_M14"/>
    <property type="match status" value="1"/>
</dbReference>
<dbReference type="EMBL" id="GDQN01010791">
    <property type="protein sequence ID" value="JAT80263.1"/>
    <property type="molecule type" value="Transcribed_RNA"/>
</dbReference>
<dbReference type="GO" id="GO:0005615">
    <property type="term" value="C:extracellular space"/>
    <property type="evidence" value="ECO:0007669"/>
    <property type="project" value="TreeGrafter"/>
</dbReference>
<feature type="signal peptide" evidence="17">
    <location>
        <begin position="1"/>
        <end position="18"/>
    </location>
</feature>
<organism evidence="19">
    <name type="scientific">Pectinophora gossypiella</name>
    <name type="common">Cotton pink bollworm</name>
    <name type="synonym">Depressaria gossypiella</name>
    <dbReference type="NCBI Taxonomy" id="13191"/>
    <lineage>
        <taxon>Eukaryota</taxon>
        <taxon>Metazoa</taxon>
        <taxon>Ecdysozoa</taxon>
        <taxon>Arthropoda</taxon>
        <taxon>Hexapoda</taxon>
        <taxon>Insecta</taxon>
        <taxon>Pterygota</taxon>
        <taxon>Neoptera</taxon>
        <taxon>Endopterygota</taxon>
        <taxon>Lepidoptera</taxon>
        <taxon>Glossata</taxon>
        <taxon>Ditrysia</taxon>
        <taxon>Gelechioidea</taxon>
        <taxon>Gelechiidae</taxon>
        <taxon>Apatetrinae</taxon>
        <taxon>Pectinophora</taxon>
    </lineage>
</organism>
<keyword evidence="7" id="KW-0479">Metal-binding</keyword>
<evidence type="ECO:0000256" key="4">
    <source>
        <dbReference type="ARBA" id="ARBA00022525"/>
    </source>
</evidence>
<comment type="subcellular location">
    <subcellularLocation>
        <location evidence="2">Secreted</location>
    </subcellularLocation>
</comment>
<keyword evidence="16" id="KW-0472">Membrane</keyword>
<dbReference type="PRINTS" id="PR00765">
    <property type="entry name" value="CRBOXYPTASEA"/>
</dbReference>
<dbReference type="SUPFAM" id="SSF54897">
    <property type="entry name" value="Protease propeptides/inhibitors"/>
    <property type="match status" value="1"/>
</dbReference>
<dbReference type="FunFam" id="3.40.630.10:FF:000040">
    <property type="entry name" value="zinc carboxypeptidase"/>
    <property type="match status" value="1"/>
</dbReference>
<dbReference type="GO" id="GO:0004181">
    <property type="term" value="F:metallocarboxypeptidase activity"/>
    <property type="evidence" value="ECO:0007669"/>
    <property type="project" value="InterPro"/>
</dbReference>
<gene>
    <name evidence="19" type="ORF">g.11518</name>
</gene>